<feature type="transmembrane region" description="Helical" evidence="1">
    <location>
        <begin position="334"/>
        <end position="358"/>
    </location>
</feature>
<feature type="transmembrane region" description="Helical" evidence="1">
    <location>
        <begin position="211"/>
        <end position="232"/>
    </location>
</feature>
<organism evidence="2 3">
    <name type="scientific">Candidatus Gemmiger avistercoris</name>
    <dbReference type="NCBI Taxonomy" id="2838606"/>
    <lineage>
        <taxon>Bacteria</taxon>
        <taxon>Bacillati</taxon>
        <taxon>Bacillota</taxon>
        <taxon>Clostridia</taxon>
        <taxon>Eubacteriales</taxon>
        <taxon>Gemmiger</taxon>
    </lineage>
</organism>
<dbReference type="Proteomes" id="UP000824105">
    <property type="component" value="Unassembled WGS sequence"/>
</dbReference>
<feature type="transmembrane region" description="Helical" evidence="1">
    <location>
        <begin position="370"/>
        <end position="389"/>
    </location>
</feature>
<feature type="transmembrane region" description="Helical" evidence="1">
    <location>
        <begin position="34"/>
        <end position="56"/>
    </location>
</feature>
<feature type="transmembrane region" description="Helical" evidence="1">
    <location>
        <begin position="115"/>
        <end position="133"/>
    </location>
</feature>
<feature type="transmembrane region" description="Helical" evidence="1">
    <location>
        <begin position="265"/>
        <end position="289"/>
    </location>
</feature>
<evidence type="ECO:0000256" key="1">
    <source>
        <dbReference type="SAM" id="Phobius"/>
    </source>
</evidence>
<dbReference type="InterPro" id="IPR025291">
    <property type="entry name" value="DUF4153"/>
</dbReference>
<comment type="caution">
    <text evidence="2">The sequence shown here is derived from an EMBL/GenBank/DDBJ whole genome shotgun (WGS) entry which is preliminary data.</text>
</comment>
<dbReference type="EMBL" id="DXBF01000063">
    <property type="protein sequence ID" value="HIZ62682.1"/>
    <property type="molecule type" value="Genomic_DNA"/>
</dbReference>
<feature type="transmembrane region" description="Helical" evidence="1">
    <location>
        <begin position="166"/>
        <end position="191"/>
    </location>
</feature>
<feature type="transmembrane region" description="Helical" evidence="1">
    <location>
        <begin position="396"/>
        <end position="415"/>
    </location>
</feature>
<dbReference type="Pfam" id="PF13687">
    <property type="entry name" value="DUF4153"/>
    <property type="match status" value="1"/>
</dbReference>
<dbReference type="AlphaFoldDB" id="A0A9D2FLE1"/>
<keyword evidence="1" id="KW-0812">Transmembrane</keyword>
<feature type="transmembrane region" description="Helical" evidence="1">
    <location>
        <begin position="309"/>
        <end position="327"/>
    </location>
</feature>
<name>A0A9D2FLE1_9FIRM</name>
<sequence length="515" mass="56601">MSERLQTAPLRPYLAGALASYLLAYFYMREVVLYHGFAGWGLPVFALLFLLWVELLARPLHRAAAPETPLWGACWLTLSAGMWAFGQQPVLWGWQTLAWHLFAVWYVLARCGMLAQGYTGILCFLDALAGLVVLPFGNFFRRIAVLAAGGRALLRRRMKLRRAATAALTVLVTLALCAVAWQLLAAADAHFAALGRALTRWLTGWLDSPTLLQTLLTVLLSLPVGAWLYGLVAGSLRRSGPVFPADRFFAGLEPFRRLPAVTANVAVGALCAVYTLFFALQAAEWLAAAPLGLSAPQAADFAVDGFWELLRILLLGFAVLAAVRFLGKKPLPRLLAALFCAYGLAFAALAGAKLAVYIRLYGFTPRRVVAGWFLCVLAVWAVLLLVRVFRAIPAARIGLAVLAVSFTLLACANIKQRIVQGNIARYAAGQDEELDLHVLWECGFTPWASDRDGFLDYTVDLVNAGWFEGRTPEDVRELYDLTAAPDRVYYGEVDGRTRLRLQFGQDWRCTGADLT</sequence>
<feature type="transmembrane region" description="Helical" evidence="1">
    <location>
        <begin position="91"/>
        <end position="108"/>
    </location>
</feature>
<protein>
    <submittedName>
        <fullName evidence="2">DUF4173 domain-containing protein</fullName>
    </submittedName>
</protein>
<evidence type="ECO:0000313" key="2">
    <source>
        <dbReference type="EMBL" id="HIZ62682.1"/>
    </source>
</evidence>
<reference evidence="2" key="2">
    <citation type="submission" date="2021-04" db="EMBL/GenBank/DDBJ databases">
        <authorList>
            <person name="Gilroy R."/>
        </authorList>
    </citation>
    <scope>NUCLEOTIDE SEQUENCE</scope>
    <source>
        <strain evidence="2">CHK188-11489</strain>
    </source>
</reference>
<reference evidence="2" key="1">
    <citation type="journal article" date="2021" name="PeerJ">
        <title>Extensive microbial diversity within the chicken gut microbiome revealed by metagenomics and culture.</title>
        <authorList>
            <person name="Gilroy R."/>
            <person name="Ravi A."/>
            <person name="Getino M."/>
            <person name="Pursley I."/>
            <person name="Horton D.L."/>
            <person name="Alikhan N.F."/>
            <person name="Baker D."/>
            <person name="Gharbi K."/>
            <person name="Hall N."/>
            <person name="Watson M."/>
            <person name="Adriaenssens E.M."/>
            <person name="Foster-Nyarko E."/>
            <person name="Jarju S."/>
            <person name="Secka A."/>
            <person name="Antonio M."/>
            <person name="Oren A."/>
            <person name="Chaudhuri R.R."/>
            <person name="La Ragione R."/>
            <person name="Hildebrand F."/>
            <person name="Pallen M.J."/>
        </authorList>
    </citation>
    <scope>NUCLEOTIDE SEQUENCE</scope>
    <source>
        <strain evidence="2">CHK188-11489</strain>
    </source>
</reference>
<evidence type="ECO:0000313" key="3">
    <source>
        <dbReference type="Proteomes" id="UP000824105"/>
    </source>
</evidence>
<keyword evidence="1" id="KW-0472">Membrane</keyword>
<proteinExistence type="predicted"/>
<feature type="transmembrane region" description="Helical" evidence="1">
    <location>
        <begin position="68"/>
        <end position="85"/>
    </location>
</feature>
<accession>A0A9D2FLE1</accession>
<gene>
    <name evidence="2" type="ORF">H9724_07955</name>
</gene>
<keyword evidence="1" id="KW-1133">Transmembrane helix</keyword>